<organism evidence="1 2">
    <name type="scientific">Armillaria ostoyae</name>
    <name type="common">Armillaria root rot fungus</name>
    <dbReference type="NCBI Taxonomy" id="47428"/>
    <lineage>
        <taxon>Eukaryota</taxon>
        <taxon>Fungi</taxon>
        <taxon>Dikarya</taxon>
        <taxon>Basidiomycota</taxon>
        <taxon>Agaricomycotina</taxon>
        <taxon>Agaricomycetes</taxon>
        <taxon>Agaricomycetidae</taxon>
        <taxon>Agaricales</taxon>
        <taxon>Marasmiineae</taxon>
        <taxon>Physalacriaceae</taxon>
        <taxon>Armillaria</taxon>
    </lineage>
</organism>
<dbReference type="OrthoDB" id="2984565at2759"/>
<evidence type="ECO:0000313" key="1">
    <source>
        <dbReference type="EMBL" id="SJL17828.1"/>
    </source>
</evidence>
<accession>A0A284S9Y3</accession>
<proteinExistence type="predicted"/>
<name>A0A284S9Y3_ARMOS</name>
<protein>
    <submittedName>
        <fullName evidence="1">Uncharacterized protein</fullName>
    </submittedName>
</protein>
<dbReference type="OMA" id="VAWHQSH"/>
<reference evidence="2" key="1">
    <citation type="journal article" date="2017" name="Nat. Ecol. Evol.">
        <title>Genome expansion and lineage-specific genetic innovations in the forest pathogenic fungi Armillaria.</title>
        <authorList>
            <person name="Sipos G."/>
            <person name="Prasanna A.N."/>
            <person name="Walter M.C."/>
            <person name="O'Connor E."/>
            <person name="Balint B."/>
            <person name="Krizsan K."/>
            <person name="Kiss B."/>
            <person name="Hess J."/>
            <person name="Varga T."/>
            <person name="Slot J."/>
            <person name="Riley R."/>
            <person name="Boka B."/>
            <person name="Rigling D."/>
            <person name="Barry K."/>
            <person name="Lee J."/>
            <person name="Mihaltcheva S."/>
            <person name="LaButti K."/>
            <person name="Lipzen A."/>
            <person name="Waldron R."/>
            <person name="Moloney N.M."/>
            <person name="Sperisen C."/>
            <person name="Kredics L."/>
            <person name="Vagvoelgyi C."/>
            <person name="Patrignani A."/>
            <person name="Fitzpatrick D."/>
            <person name="Nagy I."/>
            <person name="Doyle S."/>
            <person name="Anderson J.B."/>
            <person name="Grigoriev I.V."/>
            <person name="Gueldener U."/>
            <person name="Muensterkoetter M."/>
            <person name="Nagy L.G."/>
        </authorList>
    </citation>
    <scope>NUCLEOTIDE SEQUENCE [LARGE SCALE GENOMIC DNA]</scope>
    <source>
        <strain evidence="2">C18/9</strain>
    </source>
</reference>
<evidence type="ECO:0000313" key="2">
    <source>
        <dbReference type="Proteomes" id="UP000219338"/>
    </source>
</evidence>
<sequence length="239" mass="27331">MTGGTDPAEDFEELNSGASFGYYVKLCKERLMQLHTFNDTASSLHAPYTVAWHQSHRVRMIGFSEVPIDRHRSQELLSHGGGRWIGKCKEEVLRRPLFQDSISPSHSWPYIVAFHHQDRVRMIGLSIEGCARVVYDPISTKFAKILMDTRRSEVLASYGISNYTKECREEVRRLDALQSATPLQSASYIVAFHQNTRVRMLGFSEERAARSVYGAVSIHWAKVLIDRRNSKVVEMSLIR</sequence>
<dbReference type="EMBL" id="FUEG01000049">
    <property type="protein sequence ID" value="SJL17828.1"/>
    <property type="molecule type" value="Genomic_DNA"/>
</dbReference>
<gene>
    <name evidence="1" type="ORF">ARMOST_21392</name>
</gene>
<dbReference type="AlphaFoldDB" id="A0A284S9Y3"/>
<keyword evidence="2" id="KW-1185">Reference proteome</keyword>
<dbReference type="Proteomes" id="UP000219338">
    <property type="component" value="Unassembled WGS sequence"/>
</dbReference>